<sequence>MAANVGAAQGSATGSERTGRAGDEGGAGGATSVPVEAVTPLIRGIAVLRRLTEADGVSSLSGLERSTGLARSTVDRITATLARRGYVRLDGRDAVLAPRLMELGNAYLAALRLPRLLDAHADALADELDESVSLAVGDQDGIRFIHQATRRRAMSLSFRIGDLLPAERTAPGPLFATEWGEREWVRWRERRAADPEDRGFPAVPARSRPIGTETETDSERRNASGATHADRSPTPDDGPSSATTDDGRIAPTDDGRIAPTGADRHPGPAPGRTPSPETGPLPTLGDDFEQRTAEAREDGWALDDQLIEPGLVALAMPVREAGRIACVVSVVSHTSRHTAADLRDTLLPRLRAAVAAMERELSEDSPASPAAAPTPSGLAVWTGASKQELGREFVESLARGLTVITAFGEGRSELTLTEVAQATGLARATARRALITLEHLGYVTAHARVFRLTPRVLGLGFPPLSRTSLAEIAAPHLTGLSERLRESVSLAVLTGDEIQYTARITTSRILSVHITVGTRLPAYATSLGRVMLADLPDPPLSGLRPLTPRTITDPDRLKAVLDRARDEGYALVDEELEQGLRSIAVPVRERGGRVVAAVNVAMHSSRRTSAQCVDEVLPELLATAGSVEADLRVAGRFRRVPSA</sequence>
<evidence type="ECO:0000256" key="4">
    <source>
        <dbReference type="SAM" id="MobiDB-lite"/>
    </source>
</evidence>
<protein>
    <submittedName>
        <fullName evidence="7">IclR family transcriptional regulator C-terminal domain-containing protein</fullName>
    </submittedName>
</protein>
<dbReference type="PROSITE" id="PS51077">
    <property type="entry name" value="HTH_ICLR"/>
    <property type="match status" value="2"/>
</dbReference>
<dbReference type="SUPFAM" id="SSF46785">
    <property type="entry name" value="Winged helix' DNA-binding domain"/>
    <property type="match status" value="2"/>
</dbReference>
<keyword evidence="2" id="KW-0238">DNA-binding</keyword>
<dbReference type="InterPro" id="IPR014757">
    <property type="entry name" value="Tscrpt_reg_IclR_C"/>
</dbReference>
<dbReference type="SMART" id="SM00346">
    <property type="entry name" value="HTH_ICLR"/>
    <property type="match status" value="2"/>
</dbReference>
<feature type="compositionally biased region" description="Basic and acidic residues" evidence="4">
    <location>
        <begin position="245"/>
        <end position="266"/>
    </location>
</feature>
<dbReference type="InterPro" id="IPR036388">
    <property type="entry name" value="WH-like_DNA-bd_sf"/>
</dbReference>
<dbReference type="PANTHER" id="PTHR30136">
    <property type="entry name" value="HELIX-TURN-HELIX TRANSCRIPTIONAL REGULATOR, ICLR FAMILY"/>
    <property type="match status" value="1"/>
</dbReference>
<dbReference type="PROSITE" id="PS51078">
    <property type="entry name" value="ICLR_ED"/>
    <property type="match status" value="2"/>
</dbReference>
<feature type="compositionally biased region" description="Pro residues" evidence="4">
    <location>
        <begin position="267"/>
        <end position="279"/>
    </location>
</feature>
<dbReference type="EMBL" id="JBHTMM010000030">
    <property type="protein sequence ID" value="MFD1308796.1"/>
    <property type="molecule type" value="Genomic_DNA"/>
</dbReference>
<organism evidence="7 8">
    <name type="scientific">Streptomyces kaempferi</name>
    <dbReference type="NCBI Taxonomy" id="333725"/>
    <lineage>
        <taxon>Bacteria</taxon>
        <taxon>Bacillati</taxon>
        <taxon>Actinomycetota</taxon>
        <taxon>Actinomycetes</taxon>
        <taxon>Kitasatosporales</taxon>
        <taxon>Streptomycetaceae</taxon>
        <taxon>Streptomyces</taxon>
    </lineage>
</organism>
<dbReference type="SUPFAM" id="SSF55781">
    <property type="entry name" value="GAF domain-like"/>
    <property type="match status" value="3"/>
</dbReference>
<evidence type="ECO:0000256" key="2">
    <source>
        <dbReference type="ARBA" id="ARBA00023125"/>
    </source>
</evidence>
<evidence type="ECO:0000259" key="6">
    <source>
        <dbReference type="PROSITE" id="PS51078"/>
    </source>
</evidence>
<dbReference type="InterPro" id="IPR050707">
    <property type="entry name" value="HTH_MetabolicPath_Reg"/>
</dbReference>
<dbReference type="InterPro" id="IPR005471">
    <property type="entry name" value="Tscrpt_reg_IclR_N"/>
</dbReference>
<feature type="domain" description="IclR-ED" evidence="6">
    <location>
        <begin position="99"/>
        <end position="363"/>
    </location>
</feature>
<evidence type="ECO:0000313" key="8">
    <source>
        <dbReference type="Proteomes" id="UP001597058"/>
    </source>
</evidence>
<dbReference type="Gene3D" id="3.30.450.40">
    <property type="match status" value="3"/>
</dbReference>
<feature type="compositionally biased region" description="Basic and acidic residues" evidence="4">
    <location>
        <begin position="217"/>
        <end position="234"/>
    </location>
</feature>
<feature type="region of interest" description="Disordered" evidence="4">
    <location>
        <begin position="1"/>
        <end position="32"/>
    </location>
</feature>
<dbReference type="Pfam" id="PF09339">
    <property type="entry name" value="HTH_IclR"/>
    <property type="match status" value="2"/>
</dbReference>
<feature type="region of interest" description="Disordered" evidence="4">
    <location>
        <begin position="192"/>
        <end position="286"/>
    </location>
</feature>
<keyword evidence="3" id="KW-0804">Transcription</keyword>
<evidence type="ECO:0000256" key="3">
    <source>
        <dbReference type="ARBA" id="ARBA00023163"/>
    </source>
</evidence>
<dbReference type="PANTHER" id="PTHR30136:SF34">
    <property type="entry name" value="TRANSCRIPTIONAL REGULATOR"/>
    <property type="match status" value="1"/>
</dbReference>
<dbReference type="NCBIfam" id="TIGR02431">
    <property type="entry name" value="pcaR_pcaU"/>
    <property type="match status" value="1"/>
</dbReference>
<dbReference type="Gene3D" id="1.10.10.10">
    <property type="entry name" value="Winged helix-like DNA-binding domain superfamily/Winged helix DNA-binding domain"/>
    <property type="match status" value="2"/>
</dbReference>
<dbReference type="InterPro" id="IPR036390">
    <property type="entry name" value="WH_DNA-bd_sf"/>
</dbReference>
<dbReference type="RefSeq" id="WP_381233347.1">
    <property type="nucleotide sequence ID" value="NZ_JBHSKH010000010.1"/>
</dbReference>
<proteinExistence type="predicted"/>
<evidence type="ECO:0000259" key="5">
    <source>
        <dbReference type="PROSITE" id="PS51077"/>
    </source>
</evidence>
<keyword evidence="8" id="KW-1185">Reference proteome</keyword>
<feature type="domain" description="HTH iclR-type" evidence="5">
    <location>
        <begin position="38"/>
        <end position="105"/>
    </location>
</feature>
<accession>A0ABW3XH02</accession>
<evidence type="ECO:0000256" key="1">
    <source>
        <dbReference type="ARBA" id="ARBA00023015"/>
    </source>
</evidence>
<comment type="caution">
    <text evidence="7">The sequence shown here is derived from an EMBL/GenBank/DDBJ whole genome shotgun (WGS) entry which is preliminary data.</text>
</comment>
<name>A0ABW3XH02_9ACTN</name>
<dbReference type="InterPro" id="IPR029016">
    <property type="entry name" value="GAF-like_dom_sf"/>
</dbReference>
<gene>
    <name evidence="7" type="ORF">ACFQ5X_23440</name>
</gene>
<evidence type="ECO:0000313" key="7">
    <source>
        <dbReference type="EMBL" id="MFD1308796.1"/>
    </source>
</evidence>
<keyword evidence="1" id="KW-0805">Transcription regulation</keyword>
<feature type="domain" description="HTH iclR-type" evidence="5">
    <location>
        <begin position="394"/>
        <end position="454"/>
    </location>
</feature>
<dbReference type="Proteomes" id="UP001597058">
    <property type="component" value="Unassembled WGS sequence"/>
</dbReference>
<reference evidence="8" key="1">
    <citation type="journal article" date="2019" name="Int. J. Syst. Evol. Microbiol.">
        <title>The Global Catalogue of Microorganisms (GCM) 10K type strain sequencing project: providing services to taxonomists for standard genome sequencing and annotation.</title>
        <authorList>
            <consortium name="The Broad Institute Genomics Platform"/>
            <consortium name="The Broad Institute Genome Sequencing Center for Infectious Disease"/>
            <person name="Wu L."/>
            <person name="Ma J."/>
        </authorList>
    </citation>
    <scope>NUCLEOTIDE SEQUENCE [LARGE SCALE GENOMIC DNA]</scope>
    <source>
        <strain evidence="8">CGMCC 4.7020</strain>
    </source>
</reference>
<feature type="compositionally biased region" description="Low complexity" evidence="4">
    <location>
        <begin position="365"/>
        <end position="376"/>
    </location>
</feature>
<feature type="region of interest" description="Disordered" evidence="4">
    <location>
        <begin position="358"/>
        <end position="378"/>
    </location>
</feature>
<feature type="domain" description="IclR-ED" evidence="6">
    <location>
        <begin position="455"/>
        <end position="633"/>
    </location>
</feature>
<dbReference type="Pfam" id="PF01614">
    <property type="entry name" value="IclR_C"/>
    <property type="match status" value="2"/>
</dbReference>
<dbReference type="InterPro" id="IPR012794">
    <property type="entry name" value="PcaR_PcaU"/>
</dbReference>